<evidence type="ECO:0000313" key="3">
    <source>
        <dbReference type="EMBL" id="STZ10635.1"/>
    </source>
</evidence>
<reference evidence="2 4" key="1">
    <citation type="submission" date="2017-02" db="EMBL/GenBank/DDBJ databases">
        <title>Draft genome sequence of Moraxella caviae CCUG 355 type strain.</title>
        <authorList>
            <person name="Engstrom-Jakobsson H."/>
            <person name="Salva-Serra F."/>
            <person name="Thorell K."/>
            <person name="Gonzales-Siles L."/>
            <person name="Karlsson R."/>
            <person name="Boulund F."/>
            <person name="Engstrand L."/>
            <person name="Moore E."/>
        </authorList>
    </citation>
    <scope>NUCLEOTIDE SEQUENCE [LARGE SCALE GENOMIC DNA]</scope>
    <source>
        <strain evidence="2 4">CCUG 355</strain>
    </source>
</reference>
<dbReference type="Proteomes" id="UP000190435">
    <property type="component" value="Unassembled WGS sequence"/>
</dbReference>
<reference evidence="3 5" key="2">
    <citation type="submission" date="2018-06" db="EMBL/GenBank/DDBJ databases">
        <authorList>
            <consortium name="Pathogen Informatics"/>
            <person name="Doyle S."/>
        </authorList>
    </citation>
    <scope>NUCLEOTIDE SEQUENCE [LARGE SCALE GENOMIC DNA]</scope>
    <source>
        <strain evidence="3 5">NCTC10293</strain>
    </source>
</reference>
<dbReference type="STRING" id="34060.B0181_04190"/>
<dbReference type="Proteomes" id="UP000255279">
    <property type="component" value="Unassembled WGS sequence"/>
</dbReference>
<evidence type="ECO:0000313" key="4">
    <source>
        <dbReference type="Proteomes" id="UP000190435"/>
    </source>
</evidence>
<keyword evidence="1" id="KW-0472">Membrane</keyword>
<keyword evidence="1" id="KW-0812">Transmembrane</keyword>
<accession>A0A1T0A528</accession>
<evidence type="ECO:0000313" key="2">
    <source>
        <dbReference type="EMBL" id="OOR90807.1"/>
    </source>
</evidence>
<dbReference type="EMBL" id="MUXU01000027">
    <property type="protein sequence ID" value="OOR90807.1"/>
    <property type="molecule type" value="Genomic_DNA"/>
</dbReference>
<protein>
    <submittedName>
        <fullName evidence="2">Uncharacterized protein</fullName>
    </submittedName>
</protein>
<keyword evidence="4" id="KW-1185">Reference proteome</keyword>
<proteinExistence type="predicted"/>
<evidence type="ECO:0000313" key="5">
    <source>
        <dbReference type="Proteomes" id="UP000255279"/>
    </source>
</evidence>
<gene>
    <name evidence="2" type="ORF">B0181_04190</name>
    <name evidence="3" type="ORF">NCTC10293_00985</name>
</gene>
<feature type="transmembrane region" description="Helical" evidence="1">
    <location>
        <begin position="29"/>
        <end position="47"/>
    </location>
</feature>
<keyword evidence="1" id="KW-1133">Transmembrane helix</keyword>
<name>A0A1T0A528_9GAMM</name>
<organism evidence="2 4">
    <name type="scientific">Moraxella caviae</name>
    <dbReference type="NCBI Taxonomy" id="34060"/>
    <lineage>
        <taxon>Bacteria</taxon>
        <taxon>Pseudomonadati</taxon>
        <taxon>Pseudomonadota</taxon>
        <taxon>Gammaproteobacteria</taxon>
        <taxon>Moraxellales</taxon>
        <taxon>Moraxellaceae</taxon>
        <taxon>Moraxella</taxon>
    </lineage>
</organism>
<sequence>MNVVLLIFFAVVLVPRLLANDKKVWLMVCALSFLGFLVYYHLFAMQDNQHHKIVGAPRVALDFALGLGGGYLHYVLDKKYGG</sequence>
<dbReference type="AlphaFoldDB" id="A0A1T0A528"/>
<dbReference type="EMBL" id="UGQE01000001">
    <property type="protein sequence ID" value="STZ10635.1"/>
    <property type="molecule type" value="Genomic_DNA"/>
</dbReference>
<evidence type="ECO:0000256" key="1">
    <source>
        <dbReference type="SAM" id="Phobius"/>
    </source>
</evidence>